<feature type="chain" id="PRO_5045488541" description="Lipoprotein" evidence="2">
    <location>
        <begin position="21"/>
        <end position="243"/>
    </location>
</feature>
<dbReference type="EMBL" id="JAVKPH010000003">
    <property type="protein sequence ID" value="MDR5651808.1"/>
    <property type="molecule type" value="Genomic_DNA"/>
</dbReference>
<gene>
    <name evidence="3" type="ORF">RGD00_04280</name>
</gene>
<dbReference type="PROSITE" id="PS51257">
    <property type="entry name" value="PROKAR_LIPOPROTEIN"/>
    <property type="match status" value="1"/>
</dbReference>
<evidence type="ECO:0008006" key="5">
    <source>
        <dbReference type="Google" id="ProtNLM"/>
    </source>
</evidence>
<evidence type="ECO:0000313" key="3">
    <source>
        <dbReference type="EMBL" id="MDR5651808.1"/>
    </source>
</evidence>
<feature type="compositionally biased region" description="Low complexity" evidence="1">
    <location>
        <begin position="197"/>
        <end position="215"/>
    </location>
</feature>
<keyword evidence="4" id="KW-1185">Reference proteome</keyword>
<evidence type="ECO:0000313" key="4">
    <source>
        <dbReference type="Proteomes" id="UP001247754"/>
    </source>
</evidence>
<accession>A0ABU1F5B9</accession>
<dbReference type="Proteomes" id="UP001247754">
    <property type="component" value="Unassembled WGS sequence"/>
</dbReference>
<feature type="region of interest" description="Disordered" evidence="1">
    <location>
        <begin position="197"/>
        <end position="217"/>
    </location>
</feature>
<organism evidence="3 4">
    <name type="scientific">Ruixingdingia sedimenti</name>
    <dbReference type="NCBI Taxonomy" id="3073604"/>
    <lineage>
        <taxon>Bacteria</taxon>
        <taxon>Pseudomonadati</taxon>
        <taxon>Pseudomonadota</taxon>
        <taxon>Alphaproteobacteria</taxon>
        <taxon>Rhodobacterales</taxon>
        <taxon>Paracoccaceae</taxon>
        <taxon>Ruixingdingia</taxon>
    </lineage>
</organism>
<dbReference type="RefSeq" id="WP_310456056.1">
    <property type="nucleotide sequence ID" value="NZ_JAVKPH010000003.1"/>
</dbReference>
<comment type="caution">
    <text evidence="3">The sequence shown here is derived from an EMBL/GenBank/DDBJ whole genome shotgun (WGS) entry which is preliminary data.</text>
</comment>
<keyword evidence="2" id="KW-0732">Signal</keyword>
<sequence length="243" mass="25812">MNLHRLIALTGLMASLAACAAPDVASRSTQAPALLDTAATEAPAPTLRHDVRAVHVTVPRDLRVSEANVYYPLADIVWRGEARGDRHAQVEAILQEAFARGTEGMDKGAPVIVEAELTRFHALTEKTRYSFGGVHAIRFRLTLRDALTGAVMGAPQMVAADIKAAGGQRALEEESRGLTQRVVIVNELSQAIRAALSRPPAAAPRHAPDGPAAPALTSRLNDDLRLTLAAVSMKNMQVAPGAE</sequence>
<protein>
    <recommendedName>
        <fullName evidence="5">Lipoprotein</fullName>
    </recommendedName>
</protein>
<name>A0ABU1F5B9_9RHOB</name>
<dbReference type="InterPro" id="IPR046705">
    <property type="entry name" value="DUF6778"/>
</dbReference>
<proteinExistence type="predicted"/>
<dbReference type="Pfam" id="PF20569">
    <property type="entry name" value="DUF6778"/>
    <property type="match status" value="1"/>
</dbReference>
<evidence type="ECO:0000256" key="1">
    <source>
        <dbReference type="SAM" id="MobiDB-lite"/>
    </source>
</evidence>
<reference evidence="3 4" key="1">
    <citation type="submission" date="2023-09" db="EMBL/GenBank/DDBJ databases">
        <title>Xinfangfangia sedmenti sp. nov., isolated the sedment.</title>
        <authorList>
            <person name="Xu L."/>
        </authorList>
    </citation>
    <scope>NUCLEOTIDE SEQUENCE [LARGE SCALE GENOMIC DNA]</scope>
    <source>
        <strain evidence="3 4">LG-4</strain>
    </source>
</reference>
<feature type="signal peptide" evidence="2">
    <location>
        <begin position="1"/>
        <end position="20"/>
    </location>
</feature>
<evidence type="ECO:0000256" key="2">
    <source>
        <dbReference type="SAM" id="SignalP"/>
    </source>
</evidence>